<evidence type="ECO:0000313" key="6">
    <source>
        <dbReference type="Proteomes" id="UP001139534"/>
    </source>
</evidence>
<proteinExistence type="inferred from homology"/>
<keyword evidence="3" id="KW-0812">Transmembrane</keyword>
<name>A0A9X1Y3M7_9BACL</name>
<keyword evidence="3" id="KW-0472">Membrane</keyword>
<keyword evidence="3" id="KW-1133">Transmembrane helix</keyword>
<keyword evidence="6" id="KW-1185">Reference proteome</keyword>
<evidence type="ECO:0000256" key="3">
    <source>
        <dbReference type="SAM" id="Phobius"/>
    </source>
</evidence>
<comment type="caution">
    <text evidence="5">The sequence shown here is derived from an EMBL/GenBank/DDBJ whole genome shotgun (WGS) entry which is preliminary data.</text>
</comment>
<dbReference type="InterPro" id="IPR052169">
    <property type="entry name" value="CW_Biosynth-Accessory"/>
</dbReference>
<dbReference type="SUPFAM" id="SSF56300">
    <property type="entry name" value="Metallo-dependent phosphatases"/>
    <property type="match status" value="1"/>
</dbReference>
<dbReference type="PANTHER" id="PTHR33393">
    <property type="entry name" value="POLYGLUTAMINE SYNTHESIS ACCESSORY PROTEIN RV0574C-RELATED"/>
    <property type="match status" value="1"/>
</dbReference>
<evidence type="ECO:0000256" key="2">
    <source>
        <dbReference type="SAM" id="MobiDB-lite"/>
    </source>
</evidence>
<accession>A0A9X1Y3M7</accession>
<feature type="region of interest" description="Disordered" evidence="2">
    <location>
        <begin position="439"/>
        <end position="471"/>
    </location>
</feature>
<dbReference type="EMBL" id="JALPRK010000030">
    <property type="protein sequence ID" value="MCK8489841.1"/>
    <property type="molecule type" value="Genomic_DNA"/>
</dbReference>
<dbReference type="InterPro" id="IPR029052">
    <property type="entry name" value="Metallo-depent_PP-like"/>
</dbReference>
<dbReference type="SMART" id="SM00854">
    <property type="entry name" value="PGA_cap"/>
    <property type="match status" value="1"/>
</dbReference>
<protein>
    <submittedName>
        <fullName evidence="5">CapA family protein</fullName>
    </submittedName>
</protein>
<feature type="region of interest" description="Disordered" evidence="2">
    <location>
        <begin position="53"/>
        <end position="137"/>
    </location>
</feature>
<evidence type="ECO:0000313" key="5">
    <source>
        <dbReference type="EMBL" id="MCK8489841.1"/>
    </source>
</evidence>
<dbReference type="InterPro" id="IPR019079">
    <property type="entry name" value="Capsule_synth_CapA"/>
</dbReference>
<feature type="transmembrane region" description="Helical" evidence="3">
    <location>
        <begin position="21"/>
        <end position="44"/>
    </location>
</feature>
<dbReference type="Pfam" id="PF09587">
    <property type="entry name" value="PGA_cap"/>
    <property type="match status" value="1"/>
</dbReference>
<dbReference type="Gene3D" id="3.60.21.10">
    <property type="match status" value="1"/>
</dbReference>
<evidence type="ECO:0000256" key="1">
    <source>
        <dbReference type="ARBA" id="ARBA00005662"/>
    </source>
</evidence>
<dbReference type="Proteomes" id="UP001139534">
    <property type="component" value="Unassembled WGS sequence"/>
</dbReference>
<dbReference type="PANTHER" id="PTHR33393:SF13">
    <property type="entry name" value="PGA BIOSYNTHESIS PROTEIN CAPA"/>
    <property type="match status" value="1"/>
</dbReference>
<feature type="compositionally biased region" description="Polar residues" evidence="2">
    <location>
        <begin position="76"/>
        <end position="85"/>
    </location>
</feature>
<organism evidence="5 6">
    <name type="scientific">Paenibacillus mellifer</name>
    <dbReference type="NCBI Taxonomy" id="2937794"/>
    <lineage>
        <taxon>Bacteria</taxon>
        <taxon>Bacillati</taxon>
        <taxon>Bacillota</taxon>
        <taxon>Bacilli</taxon>
        <taxon>Bacillales</taxon>
        <taxon>Paenibacillaceae</taxon>
        <taxon>Paenibacillus</taxon>
    </lineage>
</organism>
<comment type="similarity">
    <text evidence="1">Belongs to the CapA family.</text>
</comment>
<reference evidence="5" key="1">
    <citation type="submission" date="2022-04" db="EMBL/GenBank/DDBJ databases">
        <authorList>
            <person name="Seo M.-J."/>
        </authorList>
    </citation>
    <scope>NUCLEOTIDE SEQUENCE</scope>
    <source>
        <strain evidence="5">MBLB2552</strain>
    </source>
</reference>
<dbReference type="CDD" id="cd07381">
    <property type="entry name" value="MPP_CapA"/>
    <property type="match status" value="1"/>
</dbReference>
<gene>
    <name evidence="5" type="ORF">M0651_21965</name>
</gene>
<sequence>MYPPRSEKNKKKQQEKRRRQNRMWLLLNMTLITLIFVLGAYFYMDERTGQAGSEVGTEQLPGVSGETVPDEGDSTAGDTPITQPEGNDAAPSGTEKGNGPDETAAGDNSPGEGDAADGGEVGLADPSSGTGSGKRDGGDAEQLLIHFAGDTIFSGKVEERLKKMGYEFPYQYVRGLFQNDDLSVLNLETPVTTGGDPAEGKTFVFKSPPKAIGPMAQAGVDAVNLANNHVLDQGVSGLQDTMKALRQHHVLYVGAGKNSKEAYAPVYVERKGIKIALFGFSRVVPEPGWVAGKNKPGVASAYAPEPALNAIKAARKNADLVLVMTHWGKERTTKLEEHQQGLAHAFIDAGADLVIGGHPHVMQGLEQYKGKWIAYSTGNFIFTKSKDPKTWETAVFAASCTLSGDCTLKLIPYHTELGQPVPMSPEDGSQLLKEIQSFSPGVRISEDGEVSASKTGMLEEPDAPLLAEDRT</sequence>
<dbReference type="AlphaFoldDB" id="A0A9X1Y3M7"/>
<feature type="domain" description="Capsule synthesis protein CapA" evidence="4">
    <location>
        <begin position="144"/>
        <end position="384"/>
    </location>
</feature>
<dbReference type="RefSeq" id="WP_248553821.1">
    <property type="nucleotide sequence ID" value="NZ_JALPRK010000030.1"/>
</dbReference>
<evidence type="ECO:0000259" key="4">
    <source>
        <dbReference type="SMART" id="SM00854"/>
    </source>
</evidence>